<dbReference type="PANTHER" id="PTHR20935">
    <property type="entry name" value="PHOSPHOGLYCERATE MUTASE-RELATED"/>
    <property type="match status" value="1"/>
</dbReference>
<keyword evidence="5" id="KW-1185">Reference proteome</keyword>
<reference evidence="4 5" key="1">
    <citation type="submission" date="2023-08" db="EMBL/GenBank/DDBJ databases">
        <title>Comparative genomics and taxonomic characterization of three novel marine species of genus Marivirga.</title>
        <authorList>
            <person name="Muhammad N."/>
            <person name="Kim S.-G."/>
        </authorList>
    </citation>
    <scope>NUCLEOTIDE SEQUENCE [LARGE SCALE GENOMIC DNA]</scope>
    <source>
        <strain evidence="4 5">ABR2-2</strain>
        <strain evidence="3">BKB1-2</strain>
    </source>
</reference>
<evidence type="ECO:0000256" key="1">
    <source>
        <dbReference type="ARBA" id="ARBA00022801"/>
    </source>
</evidence>
<dbReference type="Gene3D" id="3.40.50.1240">
    <property type="entry name" value="Phosphoglycerate mutase-like"/>
    <property type="match status" value="1"/>
</dbReference>
<organism evidence="4 5">
    <name type="scientific">Marivirga arenosa</name>
    <dbReference type="NCBI Taxonomy" id="3059076"/>
    <lineage>
        <taxon>Bacteria</taxon>
        <taxon>Pseudomonadati</taxon>
        <taxon>Bacteroidota</taxon>
        <taxon>Cytophagia</taxon>
        <taxon>Cytophagales</taxon>
        <taxon>Marivirgaceae</taxon>
        <taxon>Marivirga</taxon>
    </lineage>
</organism>
<accession>A0AA49GF33</accession>
<dbReference type="CDD" id="cd07067">
    <property type="entry name" value="HP_PGM_like"/>
    <property type="match status" value="1"/>
</dbReference>
<dbReference type="AlphaFoldDB" id="A0AA51N747"/>
<evidence type="ECO:0000313" key="3">
    <source>
        <dbReference type="EMBL" id="WKK81672.2"/>
    </source>
</evidence>
<name>A0AA51N747_9BACT</name>
<dbReference type="SUPFAM" id="SSF53254">
    <property type="entry name" value="Phosphoglycerate mutase-like"/>
    <property type="match status" value="1"/>
</dbReference>
<evidence type="ECO:0000313" key="4">
    <source>
        <dbReference type="EMBL" id="WMN07243.1"/>
    </source>
</evidence>
<dbReference type="InterPro" id="IPR051021">
    <property type="entry name" value="Mito_Ser/Thr_phosphatase"/>
</dbReference>
<dbReference type="Pfam" id="PF00300">
    <property type="entry name" value="His_Phos_1"/>
    <property type="match status" value="1"/>
</dbReference>
<dbReference type="RefSeq" id="WP_308357334.1">
    <property type="nucleotide sequence ID" value="NZ_CP129968.2"/>
</dbReference>
<evidence type="ECO:0000313" key="5">
    <source>
        <dbReference type="Proteomes" id="UP001244443"/>
    </source>
</evidence>
<dbReference type="GO" id="GO:0016787">
    <property type="term" value="F:hydrolase activity"/>
    <property type="evidence" value="ECO:0007669"/>
    <property type="project" value="UniProtKB-KW"/>
</dbReference>
<accession>A0AA51N747</accession>
<sequence length="179" mass="20451">MNNPNFTYKQLFNQMVKDLYLIRHGEAEEATSGLKDVERQLTAKGLQDASKVGMYLKQKEFHPDIMLHSIAQRTTETMYRINEQLGVKKDHIEASEDIYEASARIMLRVISEIPAEMRSAIIICHNPAITYISEYITGSEVGYVQAAGMVHIQIPFSSWSEVSEKNCDFIEYISPDDIQ</sequence>
<keyword evidence="1" id="KW-0378">Hydrolase</keyword>
<dbReference type="Proteomes" id="UP001244443">
    <property type="component" value="Chromosome"/>
</dbReference>
<dbReference type="SMART" id="SM00855">
    <property type="entry name" value="PGAM"/>
    <property type="match status" value="1"/>
</dbReference>
<evidence type="ECO:0000256" key="2">
    <source>
        <dbReference type="PIRSR" id="PIRSR613078-2"/>
    </source>
</evidence>
<gene>
    <name evidence="3" type="ORF">QYS47_05275</name>
    <name evidence="4" type="ORF">QYS48_28270</name>
</gene>
<dbReference type="InterPro" id="IPR029033">
    <property type="entry name" value="His_PPase_superfam"/>
</dbReference>
<proteinExistence type="predicted"/>
<dbReference type="InterPro" id="IPR013078">
    <property type="entry name" value="His_Pase_superF_clade-1"/>
</dbReference>
<dbReference type="EMBL" id="CP129968">
    <property type="protein sequence ID" value="WKK81672.2"/>
    <property type="molecule type" value="Genomic_DNA"/>
</dbReference>
<feature type="binding site" evidence="2">
    <location>
        <position position="73"/>
    </location>
    <ligand>
        <name>substrate</name>
    </ligand>
</feature>
<dbReference type="Proteomes" id="UP001232019">
    <property type="component" value="Chromosome"/>
</dbReference>
<protein>
    <submittedName>
        <fullName evidence="4">Histidine phosphatase family protein</fullName>
    </submittedName>
</protein>
<dbReference type="EMBL" id="CP129970">
    <property type="protein sequence ID" value="WMN07243.1"/>
    <property type="molecule type" value="Genomic_DNA"/>
</dbReference>
<dbReference type="KEGG" id="marp:QYS47_05275"/>